<protein>
    <recommendedName>
        <fullName evidence="7">Pre-mRNA-splicing factor SYF2</fullName>
    </recommendedName>
</protein>
<organism evidence="9">
    <name type="scientific">Octopus bimaculoides</name>
    <name type="common">California two-spotted octopus</name>
    <dbReference type="NCBI Taxonomy" id="37653"/>
    <lineage>
        <taxon>Eukaryota</taxon>
        <taxon>Metazoa</taxon>
        <taxon>Spiralia</taxon>
        <taxon>Lophotrochozoa</taxon>
        <taxon>Mollusca</taxon>
        <taxon>Cephalopoda</taxon>
        <taxon>Coleoidea</taxon>
        <taxon>Octopodiformes</taxon>
        <taxon>Octopoda</taxon>
        <taxon>Incirrata</taxon>
        <taxon>Octopodidae</taxon>
        <taxon>Octopus</taxon>
    </lineage>
</organism>
<dbReference type="AlphaFoldDB" id="A0A0L8I3Q0"/>
<feature type="region of interest" description="Disordered" evidence="8">
    <location>
        <begin position="1"/>
        <end position="66"/>
    </location>
</feature>
<evidence type="ECO:0000256" key="2">
    <source>
        <dbReference type="ARBA" id="ARBA00010028"/>
    </source>
</evidence>
<dbReference type="GO" id="GO:0000974">
    <property type="term" value="C:Prp19 complex"/>
    <property type="evidence" value="ECO:0007669"/>
    <property type="project" value="TreeGrafter"/>
</dbReference>
<evidence type="ECO:0000256" key="4">
    <source>
        <dbReference type="ARBA" id="ARBA00022728"/>
    </source>
</evidence>
<dbReference type="STRING" id="37653.A0A0L8I3Q0"/>
<comment type="subcellular location">
    <subcellularLocation>
        <location evidence="1 7">Nucleus</location>
    </subcellularLocation>
</comment>
<evidence type="ECO:0000256" key="1">
    <source>
        <dbReference type="ARBA" id="ARBA00004123"/>
    </source>
</evidence>
<feature type="compositionally biased region" description="Basic and acidic residues" evidence="8">
    <location>
        <begin position="40"/>
        <end position="56"/>
    </location>
</feature>
<sequence length="238" mass="28693">MFRPRSLANKKPALTAEEQEAARKRKERTQRLQNLQLRMNEARKLNHQEVAEEDRKKRLPANYEEKRKRLEWEEEELKKQKECNEKGEDYDQVKLLDISAVDAEKWERKKKKKNPDPGFSDYEAATFRQYQKNTKQIKPDMDSYFKQMEKKGEEFFPDANTLGLQQHTDSDKAVDRMVNDLEKQINKREKYSRRRPYDEAADIDYINERNMKFNKKLERFYGKYTAEIKQNLERGTAV</sequence>
<dbReference type="Pfam" id="PF08231">
    <property type="entry name" value="SYF2"/>
    <property type="match status" value="1"/>
</dbReference>
<proteinExistence type="inferred from homology"/>
<dbReference type="GO" id="GO:0071013">
    <property type="term" value="C:catalytic step 2 spliceosome"/>
    <property type="evidence" value="ECO:0007669"/>
    <property type="project" value="TreeGrafter"/>
</dbReference>
<gene>
    <name evidence="9" type="ORF">OCBIM_22036735mg</name>
</gene>
<evidence type="ECO:0000256" key="6">
    <source>
        <dbReference type="ARBA" id="ARBA00023242"/>
    </source>
</evidence>
<keyword evidence="6 7" id="KW-0539">Nucleus</keyword>
<dbReference type="OrthoDB" id="199717at2759"/>
<dbReference type="InterPro" id="IPR013260">
    <property type="entry name" value="mRNA_splic_SYF2"/>
</dbReference>
<dbReference type="PANTHER" id="PTHR13264:SF5">
    <property type="entry name" value="PRE-MRNA-SPLICING FACTOR SYF2"/>
    <property type="match status" value="1"/>
</dbReference>
<evidence type="ECO:0000256" key="3">
    <source>
        <dbReference type="ARBA" id="ARBA00022664"/>
    </source>
</evidence>
<comment type="subunit">
    <text evidence="7">May be part of a spliceosome complex.</text>
</comment>
<name>A0A0L8I3Q0_OCTBM</name>
<dbReference type="GO" id="GO:0071014">
    <property type="term" value="C:post-mRNA release spliceosomal complex"/>
    <property type="evidence" value="ECO:0007669"/>
    <property type="project" value="TreeGrafter"/>
</dbReference>
<evidence type="ECO:0000313" key="9">
    <source>
        <dbReference type="EMBL" id="KOF95979.1"/>
    </source>
</evidence>
<keyword evidence="4 7" id="KW-0747">Spliceosome</keyword>
<accession>A0A0L8I3Q0</accession>
<comment type="similarity">
    <text evidence="2 7">Belongs to the SYF2 family.</text>
</comment>
<comment type="function">
    <text evidence="7">Involved in pre-mRNA splicing.</text>
</comment>
<evidence type="ECO:0000256" key="7">
    <source>
        <dbReference type="RuleBase" id="RU367148"/>
    </source>
</evidence>
<dbReference type="KEGG" id="obi:106884364"/>
<keyword evidence="5 7" id="KW-0508">mRNA splicing</keyword>
<dbReference type="GO" id="GO:0000398">
    <property type="term" value="P:mRNA splicing, via spliceosome"/>
    <property type="evidence" value="ECO:0007669"/>
    <property type="project" value="UniProtKB-UniRule"/>
</dbReference>
<evidence type="ECO:0000256" key="5">
    <source>
        <dbReference type="ARBA" id="ARBA00023187"/>
    </source>
</evidence>
<dbReference type="OMA" id="RRRMHND"/>
<evidence type="ECO:0000256" key="8">
    <source>
        <dbReference type="SAM" id="MobiDB-lite"/>
    </source>
</evidence>
<dbReference type="EMBL" id="KQ416655">
    <property type="protein sequence ID" value="KOF95979.1"/>
    <property type="molecule type" value="Genomic_DNA"/>
</dbReference>
<keyword evidence="3 7" id="KW-0507">mRNA processing</keyword>
<reference evidence="9" key="1">
    <citation type="submission" date="2015-07" db="EMBL/GenBank/DDBJ databases">
        <title>MeaNS - Measles Nucleotide Surveillance Program.</title>
        <authorList>
            <person name="Tran T."/>
            <person name="Druce J."/>
        </authorList>
    </citation>
    <scope>NUCLEOTIDE SEQUENCE</scope>
    <source>
        <strain evidence="9">UCB-OBI-ISO-001</strain>
        <tissue evidence="9">Gonad</tissue>
    </source>
</reference>
<dbReference type="PANTHER" id="PTHR13264">
    <property type="entry name" value="GCIP-INTERACTING PROTEIN P29"/>
    <property type="match status" value="1"/>
</dbReference>